<keyword evidence="2" id="KW-1185">Reference proteome</keyword>
<organism evidence="1 2">
    <name type="scientific">Phytophthora oleae</name>
    <dbReference type="NCBI Taxonomy" id="2107226"/>
    <lineage>
        <taxon>Eukaryota</taxon>
        <taxon>Sar</taxon>
        <taxon>Stramenopiles</taxon>
        <taxon>Oomycota</taxon>
        <taxon>Peronosporomycetes</taxon>
        <taxon>Peronosporales</taxon>
        <taxon>Peronosporaceae</taxon>
        <taxon>Phytophthora</taxon>
    </lineage>
</organism>
<evidence type="ECO:0000313" key="2">
    <source>
        <dbReference type="Proteomes" id="UP001632037"/>
    </source>
</evidence>
<name>A0ABD3F0E1_9STRA</name>
<dbReference type="AlphaFoldDB" id="A0ABD3F0E1"/>
<gene>
    <name evidence="1" type="ORF">V7S43_015950</name>
</gene>
<protein>
    <submittedName>
        <fullName evidence="1">Uncharacterized protein</fullName>
    </submittedName>
</protein>
<evidence type="ECO:0000313" key="1">
    <source>
        <dbReference type="EMBL" id="KAL3659066.1"/>
    </source>
</evidence>
<reference evidence="1 2" key="1">
    <citation type="submission" date="2024-09" db="EMBL/GenBank/DDBJ databases">
        <title>Genome sequencing and assembly of Phytophthora oleae, isolate VK10A, causative agent of rot of olive drupes.</title>
        <authorList>
            <person name="Conti Taguali S."/>
            <person name="Riolo M."/>
            <person name="La Spada F."/>
            <person name="Cacciola S.O."/>
            <person name="Dionisio G."/>
        </authorList>
    </citation>
    <scope>NUCLEOTIDE SEQUENCE [LARGE SCALE GENOMIC DNA]</scope>
    <source>
        <strain evidence="1 2">VK10A</strain>
    </source>
</reference>
<dbReference type="Proteomes" id="UP001632037">
    <property type="component" value="Unassembled WGS sequence"/>
</dbReference>
<dbReference type="EMBL" id="JBIMZQ010000049">
    <property type="protein sequence ID" value="KAL3659066.1"/>
    <property type="molecule type" value="Genomic_DNA"/>
</dbReference>
<sequence length="92" mass="10709">MECFGDLIDEERVAPETINDMKVARVDEELERWEKTATSILMKANRPETFLEFWKRQADSGTYKFLPQVARSLPSLLHPRRLSVISARLGSW</sequence>
<proteinExistence type="predicted"/>
<accession>A0ABD3F0E1</accession>
<comment type="caution">
    <text evidence="1">The sequence shown here is derived from an EMBL/GenBank/DDBJ whole genome shotgun (WGS) entry which is preliminary data.</text>
</comment>